<proteinExistence type="predicted"/>
<dbReference type="RefSeq" id="WP_207902699.1">
    <property type="nucleotide sequence ID" value="NZ_SLZR01000007.1"/>
</dbReference>
<dbReference type="Proteomes" id="UP000295793">
    <property type="component" value="Unassembled WGS sequence"/>
</dbReference>
<evidence type="ECO:0000313" key="3">
    <source>
        <dbReference type="EMBL" id="TCS41150.1"/>
    </source>
</evidence>
<gene>
    <name evidence="3" type="ORF">BCF53_107165</name>
</gene>
<comment type="caution">
    <text evidence="3">The sequence shown here is derived from an EMBL/GenBank/DDBJ whole genome shotgun (WGS) entry which is preliminary data.</text>
</comment>
<feature type="signal peptide" evidence="1">
    <location>
        <begin position="1"/>
        <end position="19"/>
    </location>
</feature>
<accession>A0A4R3I7A5</accession>
<organism evidence="3 4">
    <name type="scientific">Reinekea marinisedimentorum</name>
    <dbReference type="NCBI Taxonomy" id="230495"/>
    <lineage>
        <taxon>Bacteria</taxon>
        <taxon>Pseudomonadati</taxon>
        <taxon>Pseudomonadota</taxon>
        <taxon>Gammaproteobacteria</taxon>
        <taxon>Oceanospirillales</taxon>
        <taxon>Saccharospirillaceae</taxon>
        <taxon>Reinekea</taxon>
    </lineage>
</organism>
<dbReference type="InterPro" id="IPR002048">
    <property type="entry name" value="EF_hand_dom"/>
</dbReference>
<feature type="domain" description="EF-hand" evidence="2">
    <location>
        <begin position="48"/>
        <end position="81"/>
    </location>
</feature>
<dbReference type="Pfam" id="PF13202">
    <property type="entry name" value="EF-hand_5"/>
    <property type="match status" value="2"/>
</dbReference>
<reference evidence="3 4" key="1">
    <citation type="submission" date="2019-03" db="EMBL/GenBank/DDBJ databases">
        <title>Genomic Encyclopedia of Archaeal and Bacterial Type Strains, Phase II (KMG-II): from individual species to whole genera.</title>
        <authorList>
            <person name="Goeker M."/>
        </authorList>
    </citation>
    <scope>NUCLEOTIDE SEQUENCE [LARGE SCALE GENOMIC DNA]</scope>
    <source>
        <strain evidence="3 4">DSM 15388</strain>
    </source>
</reference>
<protein>
    <submittedName>
        <fullName evidence="3">EF hand domain-containing protein</fullName>
    </submittedName>
</protein>
<dbReference type="GO" id="GO:0005509">
    <property type="term" value="F:calcium ion binding"/>
    <property type="evidence" value="ECO:0007669"/>
    <property type="project" value="InterPro"/>
</dbReference>
<evidence type="ECO:0000259" key="2">
    <source>
        <dbReference type="PROSITE" id="PS50222"/>
    </source>
</evidence>
<keyword evidence="1" id="KW-0732">Signal</keyword>
<sequence>MKKNILLAAMVSVAAFVSANDLVVAADEVTFQAIDLDVNGEISLAEASANEALIEAFAELDADQSGTLTEEEFSLFTLASE</sequence>
<evidence type="ECO:0000256" key="1">
    <source>
        <dbReference type="SAM" id="SignalP"/>
    </source>
</evidence>
<dbReference type="InterPro" id="IPR011992">
    <property type="entry name" value="EF-hand-dom_pair"/>
</dbReference>
<dbReference type="EMBL" id="SLZR01000007">
    <property type="protein sequence ID" value="TCS41150.1"/>
    <property type="molecule type" value="Genomic_DNA"/>
</dbReference>
<evidence type="ECO:0000313" key="4">
    <source>
        <dbReference type="Proteomes" id="UP000295793"/>
    </source>
</evidence>
<keyword evidence="4" id="KW-1185">Reference proteome</keyword>
<dbReference type="PROSITE" id="PS00018">
    <property type="entry name" value="EF_HAND_1"/>
    <property type="match status" value="1"/>
</dbReference>
<dbReference type="PROSITE" id="PS50222">
    <property type="entry name" value="EF_HAND_2"/>
    <property type="match status" value="1"/>
</dbReference>
<dbReference type="AlphaFoldDB" id="A0A4R3I7A5"/>
<feature type="chain" id="PRO_5020267406" evidence="1">
    <location>
        <begin position="20"/>
        <end position="81"/>
    </location>
</feature>
<name>A0A4R3I7A5_9GAMM</name>
<dbReference type="InterPro" id="IPR018247">
    <property type="entry name" value="EF_Hand_1_Ca_BS"/>
</dbReference>
<dbReference type="Gene3D" id="1.10.238.10">
    <property type="entry name" value="EF-hand"/>
    <property type="match status" value="1"/>
</dbReference>
<dbReference type="SUPFAM" id="SSF47473">
    <property type="entry name" value="EF-hand"/>
    <property type="match status" value="1"/>
</dbReference>